<evidence type="ECO:0000313" key="3">
    <source>
        <dbReference type="Proteomes" id="UP000266841"/>
    </source>
</evidence>
<dbReference type="OrthoDB" id="10254221at2759"/>
<gene>
    <name evidence="2" type="ORF">THAOC_12378</name>
</gene>
<feature type="domain" description="NAD(P)-binding" evidence="1">
    <location>
        <begin position="29"/>
        <end position="262"/>
    </location>
</feature>
<sequence>MSSSNLDVSDYSADSTSSQTKRKRILVVGGTGQTGKHVVLQLLQRRHNVRAIVRSKERLYNQLDTVLPDSASNIHIVGRLQTTEASIHAMPQEELEKIVDGCDAVVVCLGHNLNFRGLFLPPRRLVTDSVQKLCSAIDVVNSNALEGKKPPTKMIVMGSDGVADPLGGDDRRKLSERVTLSLLSRLLIPHADNEAAASYMSSVSSVVPTSRMEWLVLRPTDLVNGSATKYDMFDKPTKGLFDGTKGGKTTRATVAQCMIDFVLTDELWESWKGKFPVVHDSMGGDVIVK</sequence>
<dbReference type="Proteomes" id="UP000266841">
    <property type="component" value="Unassembled WGS sequence"/>
</dbReference>
<dbReference type="PANTHER" id="PTHR15020">
    <property type="entry name" value="FLAVIN REDUCTASE-RELATED"/>
    <property type="match status" value="1"/>
</dbReference>
<reference evidence="2 3" key="1">
    <citation type="journal article" date="2012" name="Genome Biol.">
        <title>Genome and low-iron response of an oceanic diatom adapted to chronic iron limitation.</title>
        <authorList>
            <person name="Lommer M."/>
            <person name="Specht M."/>
            <person name="Roy A.S."/>
            <person name="Kraemer L."/>
            <person name="Andreson R."/>
            <person name="Gutowska M.A."/>
            <person name="Wolf J."/>
            <person name="Bergner S.V."/>
            <person name="Schilhabel M.B."/>
            <person name="Klostermeier U.C."/>
            <person name="Beiko R.G."/>
            <person name="Rosenstiel P."/>
            <person name="Hippler M."/>
            <person name="Laroche J."/>
        </authorList>
    </citation>
    <scope>NUCLEOTIDE SEQUENCE [LARGE SCALE GENOMIC DNA]</scope>
    <source>
        <strain evidence="2 3">CCMP1005</strain>
    </source>
</reference>
<dbReference type="Gene3D" id="3.40.50.720">
    <property type="entry name" value="NAD(P)-binding Rossmann-like Domain"/>
    <property type="match status" value="1"/>
</dbReference>
<accession>K0T0A7</accession>
<dbReference type="PANTHER" id="PTHR15020:SF11">
    <property type="entry name" value="OS06G0360300 PROTEIN"/>
    <property type="match status" value="1"/>
</dbReference>
<protein>
    <recommendedName>
        <fullName evidence="1">NAD(P)-binding domain-containing protein</fullName>
    </recommendedName>
</protein>
<dbReference type="SUPFAM" id="SSF51735">
    <property type="entry name" value="NAD(P)-binding Rossmann-fold domains"/>
    <property type="match status" value="1"/>
</dbReference>
<organism evidence="2 3">
    <name type="scientific">Thalassiosira oceanica</name>
    <name type="common">Marine diatom</name>
    <dbReference type="NCBI Taxonomy" id="159749"/>
    <lineage>
        <taxon>Eukaryota</taxon>
        <taxon>Sar</taxon>
        <taxon>Stramenopiles</taxon>
        <taxon>Ochrophyta</taxon>
        <taxon>Bacillariophyta</taxon>
        <taxon>Coscinodiscophyceae</taxon>
        <taxon>Thalassiosirophycidae</taxon>
        <taxon>Thalassiosirales</taxon>
        <taxon>Thalassiosiraceae</taxon>
        <taxon>Thalassiosira</taxon>
    </lineage>
</organism>
<dbReference type="InterPro" id="IPR016040">
    <property type="entry name" value="NAD(P)-bd_dom"/>
</dbReference>
<evidence type="ECO:0000313" key="2">
    <source>
        <dbReference type="EMBL" id="EJK66681.1"/>
    </source>
</evidence>
<dbReference type="Pfam" id="PF13460">
    <property type="entry name" value="NAD_binding_10"/>
    <property type="match status" value="1"/>
</dbReference>
<name>K0T0A7_THAOC</name>
<proteinExistence type="predicted"/>
<comment type="caution">
    <text evidence="2">The sequence shown here is derived from an EMBL/GenBank/DDBJ whole genome shotgun (WGS) entry which is preliminary data.</text>
</comment>
<dbReference type="eggNOG" id="ENOG502S1NQ">
    <property type="taxonomic scope" value="Eukaryota"/>
</dbReference>
<dbReference type="InterPro" id="IPR036291">
    <property type="entry name" value="NAD(P)-bd_dom_sf"/>
</dbReference>
<keyword evidence="3" id="KW-1185">Reference proteome</keyword>
<dbReference type="OMA" id="MANVAHF"/>
<dbReference type="AlphaFoldDB" id="K0T0A7"/>
<dbReference type="EMBL" id="AGNL01014508">
    <property type="protein sequence ID" value="EJK66681.1"/>
    <property type="molecule type" value="Genomic_DNA"/>
</dbReference>
<evidence type="ECO:0000259" key="1">
    <source>
        <dbReference type="Pfam" id="PF13460"/>
    </source>
</evidence>